<dbReference type="GO" id="GO:0046983">
    <property type="term" value="F:protein dimerization activity"/>
    <property type="evidence" value="ECO:0007669"/>
    <property type="project" value="InterPro"/>
</dbReference>
<dbReference type="EMBL" id="LR788231">
    <property type="protein sequence ID" value="CAB3264093.1"/>
    <property type="molecule type" value="mRNA"/>
</dbReference>
<dbReference type="GO" id="GO:0005634">
    <property type="term" value="C:nucleus"/>
    <property type="evidence" value="ECO:0007669"/>
    <property type="project" value="UniProtKB-SubCell"/>
</dbReference>
<evidence type="ECO:0000256" key="5">
    <source>
        <dbReference type="ARBA" id="ARBA00023242"/>
    </source>
</evidence>
<dbReference type="Pfam" id="PF00010">
    <property type="entry name" value="HLH"/>
    <property type="match status" value="1"/>
</dbReference>
<feature type="region of interest" description="Disordered" evidence="6">
    <location>
        <begin position="146"/>
        <end position="175"/>
    </location>
</feature>
<reference evidence="8" key="1">
    <citation type="submission" date="2020-04" db="EMBL/GenBank/DDBJ databases">
        <authorList>
            <person name="Neveu A P."/>
        </authorList>
    </citation>
    <scope>NUCLEOTIDE SEQUENCE</scope>
    <source>
        <tissue evidence="8">Whole embryo</tissue>
    </source>
</reference>
<feature type="domain" description="BHLH" evidence="7">
    <location>
        <begin position="65"/>
        <end position="117"/>
    </location>
</feature>
<dbReference type="PROSITE" id="PS50888">
    <property type="entry name" value="BHLH"/>
    <property type="match status" value="1"/>
</dbReference>
<sequence length="226" mass="25645">MKKMMNRSQGAASPSNDIELLLQAAEFLDNQDKRDRESEHGYAAPAYRYGNEPLRTKMKAIRRSQNRTSHNELEKNRRAHLRGCLENLKSIVPLSGDATRHTTLGLLNQASQLIKTLEEKNQQSEHEKSQLSKYNEQLKRTLQRLEVSRRRRNSTGSAWSSSHSESSNDSDKDEEIIDVTDCSDDAERLQAPVPLRSTNLITINVSKPLSLPARALAQIKRAKKVD</sequence>
<dbReference type="InterPro" id="IPR011598">
    <property type="entry name" value="bHLH_dom"/>
</dbReference>
<evidence type="ECO:0000259" key="7">
    <source>
        <dbReference type="PROSITE" id="PS50888"/>
    </source>
</evidence>
<keyword evidence="5" id="KW-0539">Nucleus</keyword>
<protein>
    <submittedName>
        <fullName evidence="8">MAD Not7 protein</fullName>
    </submittedName>
</protein>
<feature type="compositionally biased region" description="Low complexity" evidence="6">
    <location>
        <begin position="154"/>
        <end position="167"/>
    </location>
</feature>
<evidence type="ECO:0000256" key="3">
    <source>
        <dbReference type="ARBA" id="ARBA00023125"/>
    </source>
</evidence>
<evidence type="ECO:0000313" key="8">
    <source>
        <dbReference type="EMBL" id="CAB3264093.1"/>
    </source>
</evidence>
<dbReference type="SUPFAM" id="SSF47459">
    <property type="entry name" value="HLH, helix-loop-helix DNA-binding domain"/>
    <property type="match status" value="1"/>
</dbReference>
<keyword evidence="2" id="KW-0805">Transcription regulation</keyword>
<name>A0A6F9DM99_9ASCI</name>
<keyword evidence="4" id="KW-0804">Transcription</keyword>
<keyword evidence="3" id="KW-0238">DNA-binding</keyword>
<dbReference type="GO" id="GO:0000978">
    <property type="term" value="F:RNA polymerase II cis-regulatory region sequence-specific DNA binding"/>
    <property type="evidence" value="ECO:0007669"/>
    <property type="project" value="TreeGrafter"/>
</dbReference>
<evidence type="ECO:0000256" key="4">
    <source>
        <dbReference type="ARBA" id="ARBA00023163"/>
    </source>
</evidence>
<organism evidence="8">
    <name type="scientific">Phallusia mammillata</name>
    <dbReference type="NCBI Taxonomy" id="59560"/>
    <lineage>
        <taxon>Eukaryota</taxon>
        <taxon>Metazoa</taxon>
        <taxon>Chordata</taxon>
        <taxon>Tunicata</taxon>
        <taxon>Ascidiacea</taxon>
        <taxon>Phlebobranchia</taxon>
        <taxon>Ascidiidae</taxon>
        <taxon>Phallusia</taxon>
    </lineage>
</organism>
<dbReference type="GO" id="GO:0000981">
    <property type="term" value="F:DNA-binding transcription factor activity, RNA polymerase II-specific"/>
    <property type="evidence" value="ECO:0007669"/>
    <property type="project" value="TreeGrafter"/>
</dbReference>
<comment type="subcellular location">
    <subcellularLocation>
        <location evidence="1">Nucleus</location>
    </subcellularLocation>
</comment>
<dbReference type="Gene3D" id="4.10.280.10">
    <property type="entry name" value="Helix-loop-helix DNA-binding domain"/>
    <property type="match status" value="1"/>
</dbReference>
<dbReference type="CDD" id="cd11401">
    <property type="entry name" value="bHLHzip_Mad"/>
    <property type="match status" value="1"/>
</dbReference>
<accession>A0A6F9DM99</accession>
<proteinExistence type="evidence at transcript level"/>
<dbReference type="SMART" id="SM00353">
    <property type="entry name" value="HLH"/>
    <property type="match status" value="1"/>
</dbReference>
<dbReference type="InterPro" id="IPR036638">
    <property type="entry name" value="HLH_DNA-bd_sf"/>
</dbReference>
<evidence type="ECO:0000256" key="2">
    <source>
        <dbReference type="ARBA" id="ARBA00023015"/>
    </source>
</evidence>
<dbReference type="PANTHER" id="PTHR11969:SF54">
    <property type="entry name" value="MAD-LIKE PROTEIN 1"/>
    <property type="match status" value="1"/>
</dbReference>
<dbReference type="PANTHER" id="PTHR11969">
    <property type="entry name" value="MAX DIMERIZATION, MAD"/>
    <property type="match status" value="1"/>
</dbReference>
<gene>
    <name evidence="8" type="primary">Mxi1</name>
</gene>
<evidence type="ECO:0000256" key="6">
    <source>
        <dbReference type="SAM" id="MobiDB-lite"/>
    </source>
</evidence>
<evidence type="ECO:0000256" key="1">
    <source>
        <dbReference type="ARBA" id="ARBA00004123"/>
    </source>
</evidence>
<dbReference type="AlphaFoldDB" id="A0A6F9DM99"/>